<gene>
    <name evidence="2" type="ORF">GQN54_08995</name>
</gene>
<reference evidence="2 3" key="1">
    <citation type="submission" date="2019-12" db="EMBL/GenBank/DDBJ databases">
        <authorList>
            <person name="Zhao J."/>
        </authorList>
    </citation>
    <scope>NUCLEOTIDE SEQUENCE [LARGE SCALE GENOMIC DNA]</scope>
    <source>
        <strain evidence="2 3">S-15</strain>
    </source>
</reference>
<evidence type="ECO:0000259" key="1">
    <source>
        <dbReference type="PROSITE" id="PS50828"/>
    </source>
</evidence>
<dbReference type="Pfam" id="PF01713">
    <property type="entry name" value="Smr"/>
    <property type="match status" value="1"/>
</dbReference>
<dbReference type="Proteomes" id="UP000470771">
    <property type="component" value="Unassembled WGS sequence"/>
</dbReference>
<dbReference type="InterPro" id="IPR002625">
    <property type="entry name" value="Smr_dom"/>
</dbReference>
<feature type="domain" description="Smr" evidence="1">
    <location>
        <begin position="126"/>
        <end position="183"/>
    </location>
</feature>
<keyword evidence="3" id="KW-1185">Reference proteome</keyword>
<dbReference type="AlphaFoldDB" id="A0A6N9NL95"/>
<proteinExistence type="predicted"/>
<organism evidence="2 3">
    <name type="scientific">Acidiluteibacter ferrifornacis</name>
    <dbReference type="NCBI Taxonomy" id="2692424"/>
    <lineage>
        <taxon>Bacteria</taxon>
        <taxon>Pseudomonadati</taxon>
        <taxon>Bacteroidota</taxon>
        <taxon>Flavobacteriia</taxon>
        <taxon>Flavobacteriales</taxon>
        <taxon>Cryomorphaceae</taxon>
        <taxon>Acidiluteibacter</taxon>
    </lineage>
</organism>
<dbReference type="PROSITE" id="PS50828">
    <property type="entry name" value="SMR"/>
    <property type="match status" value="1"/>
</dbReference>
<dbReference type="Gene3D" id="3.30.1370.110">
    <property type="match status" value="1"/>
</dbReference>
<dbReference type="RefSeq" id="WP_160633210.1">
    <property type="nucleotide sequence ID" value="NZ_WWNE01000007.1"/>
</dbReference>
<protein>
    <recommendedName>
        <fullName evidence="1">Smr domain-containing protein</fullName>
    </recommendedName>
</protein>
<comment type="caution">
    <text evidence="2">The sequence shown here is derived from an EMBL/GenBank/DDBJ whole genome shotgun (WGS) entry which is preliminary data.</text>
</comment>
<evidence type="ECO:0000313" key="2">
    <source>
        <dbReference type="EMBL" id="NBG66251.1"/>
    </source>
</evidence>
<sequence>MIFTVGDKVRLLNEVGEGIIVEIISPSQIMVETDMGMELPFSEDDLLKLNEDNTVTYKKREAVIESKSLKQSKKKFTSSIPYNSDVRKNHAPFEIDLHIEELVEEPKKLTPGEMLETQIRHFRDCINEAIAFKISKLVVIHGVGEGILRQNIRTILRDNYPNIEYMDANTRKYGFGATEITIRNLHK</sequence>
<dbReference type="EMBL" id="WWNE01000007">
    <property type="protein sequence ID" value="NBG66251.1"/>
    <property type="molecule type" value="Genomic_DNA"/>
</dbReference>
<evidence type="ECO:0000313" key="3">
    <source>
        <dbReference type="Proteomes" id="UP000470771"/>
    </source>
</evidence>
<dbReference type="InterPro" id="IPR036063">
    <property type="entry name" value="Smr_dom_sf"/>
</dbReference>
<accession>A0A6N9NL95</accession>
<name>A0A6N9NL95_9FLAO</name>